<dbReference type="InterPro" id="IPR008869">
    <property type="entry name" value="MlaC/ttg2D"/>
</dbReference>
<dbReference type="Proteomes" id="UP000599523">
    <property type="component" value="Unassembled WGS sequence"/>
</dbReference>
<protein>
    <recommendedName>
        <fullName evidence="4">Toluene tolerance protein</fullName>
    </recommendedName>
</protein>
<keyword evidence="3" id="KW-1185">Reference proteome</keyword>
<dbReference type="EMBL" id="WTVM01000027">
    <property type="protein sequence ID" value="NMG02611.1"/>
    <property type="molecule type" value="Genomic_DNA"/>
</dbReference>
<accession>A0A972FHX2</accession>
<dbReference type="PIRSF" id="PIRSF004649">
    <property type="entry name" value="MlaC"/>
    <property type="match status" value="1"/>
</dbReference>
<evidence type="ECO:0008006" key="4">
    <source>
        <dbReference type="Google" id="ProtNLM"/>
    </source>
</evidence>
<feature type="chain" id="PRO_5036893535" description="Toluene tolerance protein" evidence="1">
    <location>
        <begin position="23"/>
        <end position="207"/>
    </location>
</feature>
<feature type="signal peptide" evidence="1">
    <location>
        <begin position="1"/>
        <end position="22"/>
    </location>
</feature>
<proteinExistence type="predicted"/>
<name>A0A972FHX2_9RHOO</name>
<evidence type="ECO:0000313" key="2">
    <source>
        <dbReference type="EMBL" id="NMG02611.1"/>
    </source>
</evidence>
<keyword evidence="1" id="KW-0732">Signal</keyword>
<comment type="caution">
    <text evidence="2">The sequence shown here is derived from an EMBL/GenBank/DDBJ whole genome shotgun (WGS) entry which is preliminary data.</text>
</comment>
<evidence type="ECO:0000313" key="3">
    <source>
        <dbReference type="Proteomes" id="UP000599523"/>
    </source>
</evidence>
<dbReference type="Pfam" id="PF05494">
    <property type="entry name" value="MlaC"/>
    <property type="match status" value="1"/>
</dbReference>
<dbReference type="Gene3D" id="3.10.450.50">
    <property type="match status" value="1"/>
</dbReference>
<reference evidence="2" key="1">
    <citation type="submission" date="2019-12" db="EMBL/GenBank/DDBJ databases">
        <title>Comparative genomics gives insights into the taxonomy of the Azoarcus-Aromatoleum group and reveals separate origins of nif in the plant-associated Azoarcus and non-plant-associated Aromatoleum sub-groups.</title>
        <authorList>
            <person name="Lafos M."/>
            <person name="Maluk M."/>
            <person name="Batista M."/>
            <person name="Junghare M."/>
            <person name="Carmona M."/>
            <person name="Faoro H."/>
            <person name="Cruz L.M."/>
            <person name="Battistoni F."/>
            <person name="De Souza E."/>
            <person name="Pedrosa F."/>
            <person name="Chen W.-M."/>
            <person name="Poole P.S."/>
            <person name="Dixon R.A."/>
            <person name="James E.K."/>
        </authorList>
    </citation>
    <scope>NUCLEOTIDE SEQUENCE</scope>
    <source>
        <strain evidence="2">NSC3</strain>
    </source>
</reference>
<dbReference type="PANTHER" id="PTHR36573">
    <property type="entry name" value="INTERMEMBRANE PHOSPHOLIPID TRANSPORT SYSTEM BINDING PROTEIN MLAC"/>
    <property type="match status" value="1"/>
</dbReference>
<dbReference type="RefSeq" id="WP_168987392.1">
    <property type="nucleotide sequence ID" value="NZ_CAWPHM010000199.1"/>
</dbReference>
<evidence type="ECO:0000256" key="1">
    <source>
        <dbReference type="SAM" id="SignalP"/>
    </source>
</evidence>
<dbReference type="Gene3D" id="1.10.10.640">
    <property type="entry name" value="phospholipid-binding protein"/>
    <property type="match status" value="1"/>
</dbReference>
<gene>
    <name evidence="2" type="ORF">GPA21_06460</name>
</gene>
<dbReference type="PANTHER" id="PTHR36573:SF1">
    <property type="entry name" value="INTERMEMBRANE PHOSPHOLIPID TRANSPORT SYSTEM BINDING PROTEIN MLAC"/>
    <property type="match status" value="1"/>
</dbReference>
<organism evidence="2 3">
    <name type="scientific">Azoarcus taiwanensis</name>
    <dbReference type="NCBI Taxonomy" id="666964"/>
    <lineage>
        <taxon>Bacteria</taxon>
        <taxon>Pseudomonadati</taxon>
        <taxon>Pseudomonadota</taxon>
        <taxon>Betaproteobacteria</taxon>
        <taxon>Rhodocyclales</taxon>
        <taxon>Zoogloeaceae</taxon>
        <taxon>Azoarcus</taxon>
    </lineage>
</organism>
<sequence length="207" mass="23070">MKFLVSMAVALLVCLAPAAGLADELGPDQLVRKLSEDVIEILRKDEALRNGDTTAAVRLIEEAVLPHFNLRRMTMLAVGRDWREATPEQQKRLIDAFYGMLVRTYSNALTQYRDQTIEMRPLRISPDETTVRVQTAIRQSGAQPVGVDYMMERTADGWKVFDIVVAGVSLVTNYRGTFTQEIRAGGIDGLIRSLESRGHDSTISSQS</sequence>
<dbReference type="AlphaFoldDB" id="A0A972FHX2"/>